<dbReference type="EMBL" id="MU154612">
    <property type="protein sequence ID" value="KAF9491822.1"/>
    <property type="molecule type" value="Genomic_DNA"/>
</dbReference>
<comment type="caution">
    <text evidence="1">The sequence shown here is derived from an EMBL/GenBank/DDBJ whole genome shotgun (WGS) entry which is preliminary data.</text>
</comment>
<organism evidence="1 2">
    <name type="scientific">Pleurotus eryngii</name>
    <name type="common">Boletus of the steppes</name>
    <dbReference type="NCBI Taxonomy" id="5323"/>
    <lineage>
        <taxon>Eukaryota</taxon>
        <taxon>Fungi</taxon>
        <taxon>Dikarya</taxon>
        <taxon>Basidiomycota</taxon>
        <taxon>Agaricomycotina</taxon>
        <taxon>Agaricomycetes</taxon>
        <taxon>Agaricomycetidae</taxon>
        <taxon>Agaricales</taxon>
        <taxon>Pleurotineae</taxon>
        <taxon>Pleurotaceae</taxon>
        <taxon>Pleurotus</taxon>
    </lineage>
</organism>
<dbReference type="OrthoDB" id="3269456at2759"/>
<sequence length="236" mass="26408">MYGMDAETTETIGLCISRQDGDVASRLTQRNDKTGDTEEATIALQGIVCKINLPPFEARTSRPDDLKRLAHVRQSITLTGLGSKHFEQTVENSHRAYSMFSRYTPNARLIPTPEFLASNRFFTPAKQCAGLETVNVNAELNPRGTLAKVDWSKYLHTEDNSVDYYILTDGDGEKRYTPTAPIIFQIGDIVEIMVSMMCIPSKGNFTVKLILRSVTLLDGNLTTVHQNHKTQRRQGP</sequence>
<proteinExistence type="predicted"/>
<dbReference type="Proteomes" id="UP000807025">
    <property type="component" value="Unassembled WGS sequence"/>
</dbReference>
<name>A0A9P5ZQT6_PLEER</name>
<evidence type="ECO:0000313" key="2">
    <source>
        <dbReference type="Proteomes" id="UP000807025"/>
    </source>
</evidence>
<reference evidence="1" key="1">
    <citation type="submission" date="2020-11" db="EMBL/GenBank/DDBJ databases">
        <authorList>
            <consortium name="DOE Joint Genome Institute"/>
            <person name="Ahrendt S."/>
            <person name="Riley R."/>
            <person name="Andreopoulos W."/>
            <person name="Labutti K."/>
            <person name="Pangilinan J."/>
            <person name="Ruiz-Duenas F.J."/>
            <person name="Barrasa J.M."/>
            <person name="Sanchez-Garcia M."/>
            <person name="Camarero S."/>
            <person name="Miyauchi S."/>
            <person name="Serrano A."/>
            <person name="Linde D."/>
            <person name="Babiker R."/>
            <person name="Drula E."/>
            <person name="Ayuso-Fernandez I."/>
            <person name="Pacheco R."/>
            <person name="Padilla G."/>
            <person name="Ferreira P."/>
            <person name="Barriuso J."/>
            <person name="Kellner H."/>
            <person name="Castanera R."/>
            <person name="Alfaro M."/>
            <person name="Ramirez L."/>
            <person name="Pisabarro A.G."/>
            <person name="Kuo A."/>
            <person name="Tritt A."/>
            <person name="Lipzen A."/>
            <person name="He G."/>
            <person name="Yan M."/>
            <person name="Ng V."/>
            <person name="Cullen D."/>
            <person name="Martin F."/>
            <person name="Rosso M.-N."/>
            <person name="Henrissat B."/>
            <person name="Hibbett D."/>
            <person name="Martinez A.T."/>
            <person name="Grigoriev I.V."/>
        </authorList>
    </citation>
    <scope>NUCLEOTIDE SEQUENCE</scope>
    <source>
        <strain evidence="1">ATCC 90797</strain>
    </source>
</reference>
<evidence type="ECO:0000313" key="1">
    <source>
        <dbReference type="EMBL" id="KAF9491822.1"/>
    </source>
</evidence>
<gene>
    <name evidence="1" type="ORF">BDN71DRAFT_1283328</name>
</gene>
<accession>A0A9P5ZQT6</accession>
<protein>
    <submittedName>
        <fullName evidence="1">Uncharacterized protein</fullName>
    </submittedName>
</protein>
<keyword evidence="2" id="KW-1185">Reference proteome</keyword>
<dbReference type="AlphaFoldDB" id="A0A9P5ZQT6"/>